<dbReference type="SUPFAM" id="SSF46785">
    <property type="entry name" value="Winged helix' DNA-binding domain"/>
    <property type="match status" value="1"/>
</dbReference>
<dbReference type="RefSeq" id="XP_011315352.1">
    <property type="nucleotide sequence ID" value="XM_011317050.1"/>
</dbReference>
<name>A0A9R1TTY6_9HYME</name>
<reference evidence="4" key="1">
    <citation type="submission" date="2025-08" db="UniProtKB">
        <authorList>
            <consortium name="RefSeq"/>
        </authorList>
    </citation>
    <scope>IDENTIFICATION</scope>
    <source>
        <strain evidence="4">USDA-PBARC FA_bdor</strain>
        <tissue evidence="4">Whole organism</tissue>
    </source>
</reference>
<dbReference type="InterPro" id="IPR036390">
    <property type="entry name" value="WH_DNA-bd_sf"/>
</dbReference>
<dbReference type="GO" id="GO:0003677">
    <property type="term" value="F:DNA binding"/>
    <property type="evidence" value="ECO:0007669"/>
    <property type="project" value="InterPro"/>
</dbReference>
<dbReference type="GeneID" id="105274159"/>
<dbReference type="Proteomes" id="UP000694866">
    <property type="component" value="Unplaced"/>
</dbReference>
<sequence>MAPSKTSNFERLVVHAIKRLQDIQGSTSKEISNWLAQEYQVPVEEIKRQVRLALRRGTDYGILTRRKGGIYVCDRESHQVNSARGDDARECNTAYKKLRAWRKSRGRRRKSSRGRGRRGRGRKRKRSGSGRKRKRSGRR</sequence>
<dbReference type="GO" id="GO:0000786">
    <property type="term" value="C:nucleosome"/>
    <property type="evidence" value="ECO:0007669"/>
    <property type="project" value="InterPro"/>
</dbReference>
<evidence type="ECO:0000259" key="2">
    <source>
        <dbReference type="Pfam" id="PF00538"/>
    </source>
</evidence>
<evidence type="ECO:0000256" key="1">
    <source>
        <dbReference type="SAM" id="MobiDB-lite"/>
    </source>
</evidence>
<organism evidence="3 4">
    <name type="scientific">Fopius arisanus</name>
    <dbReference type="NCBI Taxonomy" id="64838"/>
    <lineage>
        <taxon>Eukaryota</taxon>
        <taxon>Metazoa</taxon>
        <taxon>Ecdysozoa</taxon>
        <taxon>Arthropoda</taxon>
        <taxon>Hexapoda</taxon>
        <taxon>Insecta</taxon>
        <taxon>Pterygota</taxon>
        <taxon>Neoptera</taxon>
        <taxon>Endopterygota</taxon>
        <taxon>Hymenoptera</taxon>
        <taxon>Apocrita</taxon>
        <taxon>Ichneumonoidea</taxon>
        <taxon>Braconidae</taxon>
        <taxon>Opiinae</taxon>
        <taxon>Fopius</taxon>
    </lineage>
</organism>
<dbReference type="KEGG" id="fas:105274159"/>
<dbReference type="GO" id="GO:0006334">
    <property type="term" value="P:nucleosome assembly"/>
    <property type="evidence" value="ECO:0007669"/>
    <property type="project" value="InterPro"/>
</dbReference>
<dbReference type="InterPro" id="IPR036388">
    <property type="entry name" value="WH-like_DNA-bd_sf"/>
</dbReference>
<evidence type="ECO:0000313" key="3">
    <source>
        <dbReference type="Proteomes" id="UP000694866"/>
    </source>
</evidence>
<protein>
    <recommendedName>
        <fullName evidence="2">H15 domain-containing protein</fullName>
    </recommendedName>
</protein>
<gene>
    <name evidence="4" type="primary">LOC105274159</name>
</gene>
<proteinExistence type="predicted"/>
<evidence type="ECO:0000313" key="4">
    <source>
        <dbReference type="RefSeq" id="XP_011315352.1"/>
    </source>
</evidence>
<feature type="domain" description="H15" evidence="2">
    <location>
        <begin position="9"/>
        <end position="68"/>
    </location>
</feature>
<dbReference type="Pfam" id="PF00538">
    <property type="entry name" value="Linker_histone"/>
    <property type="match status" value="1"/>
</dbReference>
<dbReference type="OrthoDB" id="7684689at2759"/>
<accession>A0A9R1TTY6</accession>
<dbReference type="AlphaFoldDB" id="A0A9R1TTY6"/>
<dbReference type="InterPro" id="IPR005818">
    <property type="entry name" value="Histone_H1/H5_H15"/>
</dbReference>
<dbReference type="Gene3D" id="1.10.10.10">
    <property type="entry name" value="Winged helix-like DNA-binding domain superfamily/Winged helix DNA-binding domain"/>
    <property type="match status" value="1"/>
</dbReference>
<feature type="region of interest" description="Disordered" evidence="1">
    <location>
        <begin position="98"/>
        <end position="139"/>
    </location>
</feature>
<keyword evidence="3" id="KW-1185">Reference proteome</keyword>